<dbReference type="PATRIC" id="fig|1280947.3.peg.2706"/>
<evidence type="ECO:0000313" key="3">
    <source>
        <dbReference type="EMBL" id="KCZ56818.1"/>
    </source>
</evidence>
<dbReference type="Proteomes" id="UP000027190">
    <property type="component" value="Unassembled WGS sequence"/>
</dbReference>
<accession>A0A062UGH7</accession>
<dbReference type="RefSeq" id="WP_051615478.1">
    <property type="nucleotide sequence ID" value="NZ_AWFG01000041.1"/>
</dbReference>
<comment type="similarity">
    <text evidence="1">Belongs to the bactofilin family.</text>
</comment>
<feature type="compositionally biased region" description="Polar residues" evidence="2">
    <location>
        <begin position="165"/>
        <end position="177"/>
    </location>
</feature>
<sequence>MANPLSPTRPGKPGEGSFIAAGTRLEGQIAFTGPTIVSGHLKGDVAADGLLIIEAGAIVDGNVDGTVIVVHGSLTGTISASEMIEAFPGCRIEGRAYAPSMRVDGGATVLADLLIAPDRPADWNTPQQAAPVQPQARPQPSPKQVQADMSAPAPQPAPLPPFVNTMFTQPAKTGSGS</sequence>
<evidence type="ECO:0000256" key="1">
    <source>
        <dbReference type="ARBA" id="ARBA00044755"/>
    </source>
</evidence>
<dbReference type="Pfam" id="PF04519">
    <property type="entry name" value="Bactofilin"/>
    <property type="match status" value="1"/>
</dbReference>
<evidence type="ECO:0000313" key="4">
    <source>
        <dbReference type="Proteomes" id="UP000027190"/>
    </source>
</evidence>
<dbReference type="PANTHER" id="PTHR35024:SF4">
    <property type="entry name" value="POLYMER-FORMING CYTOSKELETAL PROTEIN"/>
    <property type="match status" value="1"/>
</dbReference>
<feature type="compositionally biased region" description="Low complexity" evidence="2">
    <location>
        <begin position="126"/>
        <end position="138"/>
    </location>
</feature>
<evidence type="ECO:0000256" key="2">
    <source>
        <dbReference type="SAM" id="MobiDB-lite"/>
    </source>
</evidence>
<organism evidence="3 4">
    <name type="scientific">Hyphomonas chukchiensis</name>
    <dbReference type="NCBI Taxonomy" id="1280947"/>
    <lineage>
        <taxon>Bacteria</taxon>
        <taxon>Pseudomonadati</taxon>
        <taxon>Pseudomonadota</taxon>
        <taxon>Alphaproteobacteria</taxon>
        <taxon>Hyphomonadales</taxon>
        <taxon>Hyphomonadaceae</taxon>
        <taxon>Hyphomonas</taxon>
    </lineage>
</organism>
<dbReference type="AlphaFoldDB" id="A0A062UGH7"/>
<dbReference type="eggNOG" id="COG1664">
    <property type="taxonomic scope" value="Bacteria"/>
</dbReference>
<evidence type="ECO:0008006" key="5">
    <source>
        <dbReference type="Google" id="ProtNLM"/>
    </source>
</evidence>
<protein>
    <recommendedName>
        <fullName evidence="5">Polymer-forming cytoskeletal protein</fullName>
    </recommendedName>
</protein>
<dbReference type="OrthoDB" id="7619354at2"/>
<dbReference type="PANTHER" id="PTHR35024">
    <property type="entry name" value="HYPOTHETICAL CYTOSOLIC PROTEIN"/>
    <property type="match status" value="1"/>
</dbReference>
<comment type="caution">
    <text evidence="3">The sequence shown here is derived from an EMBL/GenBank/DDBJ whole genome shotgun (WGS) entry which is preliminary data.</text>
</comment>
<dbReference type="InterPro" id="IPR007607">
    <property type="entry name" value="BacA/B"/>
</dbReference>
<gene>
    <name evidence="3" type="ORF">HY30_06775</name>
</gene>
<dbReference type="EMBL" id="AWFG01000041">
    <property type="protein sequence ID" value="KCZ56818.1"/>
    <property type="molecule type" value="Genomic_DNA"/>
</dbReference>
<feature type="region of interest" description="Disordered" evidence="2">
    <location>
        <begin position="120"/>
        <end position="177"/>
    </location>
</feature>
<name>A0A062UGH7_9PROT</name>
<reference evidence="3 4" key="1">
    <citation type="journal article" date="2014" name="Antonie Van Leeuwenhoek">
        <title>Hyphomonas beringensis sp. nov. and Hyphomonas chukchiensis sp. nov., isolated from surface seawater of the Bering Sea and Chukchi Sea.</title>
        <authorList>
            <person name="Li C."/>
            <person name="Lai Q."/>
            <person name="Li G."/>
            <person name="Dong C."/>
            <person name="Wang J."/>
            <person name="Liao Y."/>
            <person name="Shao Z."/>
        </authorList>
    </citation>
    <scope>NUCLEOTIDE SEQUENCE [LARGE SCALE GENOMIC DNA]</scope>
    <source>
        <strain evidence="3 4">BH-BN04-4</strain>
    </source>
</reference>
<keyword evidence="4" id="KW-1185">Reference proteome</keyword>
<proteinExistence type="inferred from homology"/>